<protein>
    <submittedName>
        <fullName evidence="1">Uncharacterized protein</fullName>
    </submittedName>
</protein>
<proteinExistence type="predicted"/>
<dbReference type="Proteomes" id="UP000692954">
    <property type="component" value="Unassembled WGS sequence"/>
</dbReference>
<evidence type="ECO:0000313" key="2">
    <source>
        <dbReference type="Proteomes" id="UP000692954"/>
    </source>
</evidence>
<name>A0A8S1PIC2_9CILI</name>
<comment type="caution">
    <text evidence="1">The sequence shown here is derived from an EMBL/GenBank/DDBJ whole genome shotgun (WGS) entry which is preliminary data.</text>
</comment>
<gene>
    <name evidence="1" type="ORF">PSON_ATCC_30995.1.T0770098</name>
</gene>
<organism evidence="1 2">
    <name type="scientific">Paramecium sonneborni</name>
    <dbReference type="NCBI Taxonomy" id="65129"/>
    <lineage>
        <taxon>Eukaryota</taxon>
        <taxon>Sar</taxon>
        <taxon>Alveolata</taxon>
        <taxon>Ciliophora</taxon>
        <taxon>Intramacronucleata</taxon>
        <taxon>Oligohymenophorea</taxon>
        <taxon>Peniculida</taxon>
        <taxon>Parameciidae</taxon>
        <taxon>Paramecium</taxon>
    </lineage>
</organism>
<dbReference type="EMBL" id="CAJJDN010000077">
    <property type="protein sequence ID" value="CAD8102128.1"/>
    <property type="molecule type" value="Genomic_DNA"/>
</dbReference>
<dbReference type="AlphaFoldDB" id="A0A8S1PIC2"/>
<evidence type="ECO:0000313" key="1">
    <source>
        <dbReference type="EMBL" id="CAD8102128.1"/>
    </source>
</evidence>
<sequence length="62" mass="7710">MQGRKISRQTFVLYSLNKSQLKDIKMEIYLYYRFCLQNKDIQFLEVLMEYFILQAQIYMKQD</sequence>
<accession>A0A8S1PIC2</accession>
<reference evidence="1" key="1">
    <citation type="submission" date="2021-01" db="EMBL/GenBank/DDBJ databases">
        <authorList>
            <consortium name="Genoscope - CEA"/>
            <person name="William W."/>
        </authorList>
    </citation>
    <scope>NUCLEOTIDE SEQUENCE</scope>
</reference>
<keyword evidence="2" id="KW-1185">Reference proteome</keyword>